<dbReference type="InterPro" id="IPR016030">
    <property type="entry name" value="CblAdoTrfase-like"/>
</dbReference>
<dbReference type="SUPFAM" id="SSF89028">
    <property type="entry name" value="Cobalamin adenosyltransferase-like"/>
    <property type="match status" value="1"/>
</dbReference>
<dbReference type="Proteomes" id="UP000258889">
    <property type="component" value="Chromosome i"/>
</dbReference>
<keyword evidence="7" id="KW-1185">Reference proteome</keyword>
<feature type="domain" description="Cobalamin adenosyltransferase-like" evidence="5">
    <location>
        <begin position="12"/>
        <end position="172"/>
    </location>
</feature>
<keyword evidence="3 4" id="KW-0067">ATP-binding</keyword>
<dbReference type="Gene3D" id="1.20.1200.10">
    <property type="entry name" value="Cobalamin adenosyltransferase-like"/>
    <property type="match status" value="1"/>
</dbReference>
<evidence type="ECO:0000256" key="2">
    <source>
        <dbReference type="ARBA" id="ARBA00022741"/>
    </source>
</evidence>
<protein>
    <recommendedName>
        <fullName evidence="4">Corrinoid adenosyltransferase</fullName>
        <ecNumber evidence="4">2.5.1.17</ecNumber>
    </recommendedName>
    <alternativeName>
        <fullName evidence="4">Cob(II)alamin adenosyltransferase</fullName>
    </alternativeName>
    <alternativeName>
        <fullName evidence="4">Cob(II)yrinic acid a,c-diamide adenosyltransferase</fullName>
    </alternativeName>
    <alternativeName>
        <fullName evidence="4">Cobinamide/cobalamin adenosyltransferase</fullName>
    </alternativeName>
</protein>
<evidence type="ECO:0000259" key="5">
    <source>
        <dbReference type="Pfam" id="PF01923"/>
    </source>
</evidence>
<evidence type="ECO:0000256" key="1">
    <source>
        <dbReference type="ARBA" id="ARBA00022679"/>
    </source>
</evidence>
<comment type="catalytic activity">
    <reaction evidence="4">
        <text>2 cob(II)alamin + reduced [electron-transfer flavoprotein] + 2 ATP = 2 adenosylcob(III)alamin + 2 triphosphate + oxidized [electron-transfer flavoprotein] + 3 H(+)</text>
        <dbReference type="Rhea" id="RHEA:28671"/>
        <dbReference type="Rhea" id="RHEA-COMP:10685"/>
        <dbReference type="Rhea" id="RHEA-COMP:10686"/>
        <dbReference type="ChEBI" id="CHEBI:15378"/>
        <dbReference type="ChEBI" id="CHEBI:16304"/>
        <dbReference type="ChEBI" id="CHEBI:18036"/>
        <dbReference type="ChEBI" id="CHEBI:18408"/>
        <dbReference type="ChEBI" id="CHEBI:30616"/>
        <dbReference type="ChEBI" id="CHEBI:57692"/>
        <dbReference type="ChEBI" id="CHEBI:58307"/>
        <dbReference type="EC" id="2.5.1.17"/>
    </reaction>
</comment>
<comment type="similarity">
    <text evidence="4">Belongs to the Cob(I)alamin adenosyltransferase family.</text>
</comment>
<name>A0ABM6YAX5_9LEPT</name>
<keyword evidence="1 4" id="KW-0808">Transferase</keyword>
<evidence type="ECO:0000313" key="7">
    <source>
        <dbReference type="Proteomes" id="UP000258889"/>
    </source>
</evidence>
<comment type="pathway">
    <text evidence="4">Cofactor biosynthesis; adenosylcobalamin biosynthesis; adenosylcobalamin from cob(II)yrinate a,c-diamide: step 2/7.</text>
</comment>
<dbReference type="EC" id="2.5.1.17" evidence="4"/>
<evidence type="ECO:0000313" key="6">
    <source>
        <dbReference type="EMBL" id="AXR65193.1"/>
    </source>
</evidence>
<dbReference type="GO" id="GO:0008817">
    <property type="term" value="F:corrinoid adenosyltransferase activity"/>
    <property type="evidence" value="ECO:0007669"/>
    <property type="project" value="UniProtKB-EC"/>
</dbReference>
<dbReference type="InterPro" id="IPR036451">
    <property type="entry name" value="CblAdoTrfase-like_sf"/>
</dbReference>
<organism evidence="6 7">
    <name type="scientific">Leptospira mayottensis</name>
    <dbReference type="NCBI Taxonomy" id="1137606"/>
    <lineage>
        <taxon>Bacteria</taxon>
        <taxon>Pseudomonadati</taxon>
        <taxon>Spirochaetota</taxon>
        <taxon>Spirochaetia</taxon>
        <taxon>Leptospirales</taxon>
        <taxon>Leptospiraceae</taxon>
        <taxon>Leptospira</taxon>
    </lineage>
</organism>
<dbReference type="PANTHER" id="PTHR12213">
    <property type="entry name" value="CORRINOID ADENOSYLTRANSFERASE"/>
    <property type="match status" value="1"/>
</dbReference>
<reference evidence="6 7" key="2">
    <citation type="submission" date="2018-09" db="EMBL/GenBank/DDBJ databases">
        <title>Complete Genome sequences of three Leptospira mayottensis isolates obtained from Tenrecid mammals endemic to the Malagasy region.</title>
        <authorList>
            <person name="Cordonin C."/>
            <person name="Toty C."/>
        </authorList>
    </citation>
    <scope>NUCLEOTIDE SEQUENCE [LARGE SCALE GENOMIC DNA]</scope>
    <source>
        <strain evidence="6 7">MDI222</strain>
    </source>
</reference>
<dbReference type="Pfam" id="PF01923">
    <property type="entry name" value="Cob_adeno_trans"/>
    <property type="match status" value="1"/>
</dbReference>
<evidence type="ECO:0000256" key="4">
    <source>
        <dbReference type="RuleBase" id="RU366026"/>
    </source>
</evidence>
<comment type="catalytic activity">
    <reaction evidence="4">
        <text>2 cob(II)yrinate a,c diamide + reduced [electron-transfer flavoprotein] + 2 ATP = 2 adenosylcob(III)yrinate a,c-diamide + 2 triphosphate + oxidized [electron-transfer flavoprotein] + 3 H(+)</text>
        <dbReference type="Rhea" id="RHEA:11528"/>
        <dbReference type="Rhea" id="RHEA-COMP:10685"/>
        <dbReference type="Rhea" id="RHEA-COMP:10686"/>
        <dbReference type="ChEBI" id="CHEBI:15378"/>
        <dbReference type="ChEBI" id="CHEBI:18036"/>
        <dbReference type="ChEBI" id="CHEBI:30616"/>
        <dbReference type="ChEBI" id="CHEBI:57692"/>
        <dbReference type="ChEBI" id="CHEBI:58307"/>
        <dbReference type="ChEBI" id="CHEBI:58503"/>
        <dbReference type="ChEBI" id="CHEBI:58537"/>
        <dbReference type="EC" id="2.5.1.17"/>
    </reaction>
</comment>
<keyword evidence="2 4" id="KW-0547">Nucleotide-binding</keyword>
<dbReference type="EMBL" id="CP030144">
    <property type="protein sequence ID" value="AXR65193.1"/>
    <property type="molecule type" value="Genomic_DNA"/>
</dbReference>
<gene>
    <name evidence="6" type="ORF">DQM28_14205</name>
</gene>
<dbReference type="PANTHER" id="PTHR12213:SF0">
    <property type="entry name" value="CORRINOID ADENOSYLTRANSFERASE MMAB"/>
    <property type="match status" value="1"/>
</dbReference>
<evidence type="ECO:0000256" key="3">
    <source>
        <dbReference type="ARBA" id="ARBA00022840"/>
    </source>
</evidence>
<keyword evidence="4" id="KW-0169">Cobalamin biosynthesis</keyword>
<proteinExistence type="inferred from homology"/>
<dbReference type="NCBIfam" id="TIGR00636">
    <property type="entry name" value="PduO_Nterm"/>
    <property type="match status" value="1"/>
</dbReference>
<reference evidence="6 7" key="1">
    <citation type="submission" date="2018-06" db="EMBL/GenBank/DDBJ databases">
        <authorList>
            <person name="Tortosa P."/>
        </authorList>
    </citation>
    <scope>NUCLEOTIDE SEQUENCE [LARGE SCALE GENOMIC DNA]</scope>
    <source>
        <strain evidence="6 7">MDI222</strain>
    </source>
</reference>
<dbReference type="InterPro" id="IPR029499">
    <property type="entry name" value="PduO-typ"/>
</dbReference>
<accession>A0ABM6YAX5</accession>
<sequence>MCKLENYENLYKKGDFGQTSLATGVKVSKSDRRVELYGTADELNSTIGVVKSFLSEKSILHSSLETIQNLLFELGSELAGFKPKKESCILEEDITFLENQIDRMQEKLEPLKKFILPGGTKASAFLHISRTVARKLERDMVKFKEEGLEIFPPPMVFMNRLSDFFFVAARFANLEENIQEPLWTSRAKI</sequence>